<gene>
    <name evidence="2" type="ORF">RFI_18449</name>
</gene>
<protein>
    <submittedName>
        <fullName evidence="2">Uncharacterized protein</fullName>
    </submittedName>
</protein>
<feature type="compositionally biased region" description="Polar residues" evidence="1">
    <location>
        <begin position="176"/>
        <end position="192"/>
    </location>
</feature>
<evidence type="ECO:0000256" key="1">
    <source>
        <dbReference type="SAM" id="MobiDB-lite"/>
    </source>
</evidence>
<accession>X6MYU1</accession>
<evidence type="ECO:0000313" key="3">
    <source>
        <dbReference type="Proteomes" id="UP000023152"/>
    </source>
</evidence>
<feature type="region of interest" description="Disordered" evidence="1">
    <location>
        <begin position="170"/>
        <end position="192"/>
    </location>
</feature>
<proteinExistence type="predicted"/>
<keyword evidence="3" id="KW-1185">Reference proteome</keyword>
<sequence length="192" mass="22275">MMKKVAKRETTYTMIYQKHIFFLKKIQLKKKKKDSPTVERSKLDERRQSLQLLLKSRSSKADLTKKGILEKKNMIPKLAETLQRRLSVRQNRVILQERSILKLTEESMTTITDSENVAQLDEPNENDIATKRHHEHAPSHIFLNGFVNKAALNQIARGYSTIHNRRLAGFDDDSTPVDNNDVNQQSMVFNNS</sequence>
<name>X6MYU1_RETFI</name>
<dbReference type="AlphaFoldDB" id="X6MYU1"/>
<evidence type="ECO:0000313" key="2">
    <source>
        <dbReference type="EMBL" id="ETO18798.1"/>
    </source>
</evidence>
<comment type="caution">
    <text evidence="2">The sequence shown here is derived from an EMBL/GenBank/DDBJ whole genome shotgun (WGS) entry which is preliminary data.</text>
</comment>
<organism evidence="2 3">
    <name type="scientific">Reticulomyxa filosa</name>
    <dbReference type="NCBI Taxonomy" id="46433"/>
    <lineage>
        <taxon>Eukaryota</taxon>
        <taxon>Sar</taxon>
        <taxon>Rhizaria</taxon>
        <taxon>Retaria</taxon>
        <taxon>Foraminifera</taxon>
        <taxon>Monothalamids</taxon>
        <taxon>Reticulomyxidae</taxon>
        <taxon>Reticulomyxa</taxon>
    </lineage>
</organism>
<dbReference type="Proteomes" id="UP000023152">
    <property type="component" value="Unassembled WGS sequence"/>
</dbReference>
<dbReference type="EMBL" id="ASPP01014378">
    <property type="protein sequence ID" value="ETO18798.1"/>
    <property type="molecule type" value="Genomic_DNA"/>
</dbReference>
<reference evidence="2 3" key="1">
    <citation type="journal article" date="2013" name="Curr. Biol.">
        <title>The Genome of the Foraminiferan Reticulomyxa filosa.</title>
        <authorList>
            <person name="Glockner G."/>
            <person name="Hulsmann N."/>
            <person name="Schleicher M."/>
            <person name="Noegel A.A."/>
            <person name="Eichinger L."/>
            <person name="Gallinger C."/>
            <person name="Pawlowski J."/>
            <person name="Sierra R."/>
            <person name="Euteneuer U."/>
            <person name="Pillet L."/>
            <person name="Moustafa A."/>
            <person name="Platzer M."/>
            <person name="Groth M."/>
            <person name="Szafranski K."/>
            <person name="Schliwa M."/>
        </authorList>
    </citation>
    <scope>NUCLEOTIDE SEQUENCE [LARGE SCALE GENOMIC DNA]</scope>
</reference>